<dbReference type="Pfam" id="PF13842">
    <property type="entry name" value="zf-Tnp_2"/>
    <property type="match status" value="1"/>
</dbReference>
<dbReference type="EMBL" id="CACRXK020003084">
    <property type="protein sequence ID" value="CAB3997372.1"/>
    <property type="molecule type" value="Genomic_DNA"/>
</dbReference>
<evidence type="ECO:0000259" key="2">
    <source>
        <dbReference type="Pfam" id="PF13843"/>
    </source>
</evidence>
<dbReference type="Proteomes" id="UP001152795">
    <property type="component" value="Unassembled WGS sequence"/>
</dbReference>
<reference evidence="3" key="1">
    <citation type="submission" date="2020-04" db="EMBL/GenBank/DDBJ databases">
        <authorList>
            <person name="Alioto T."/>
            <person name="Alioto T."/>
            <person name="Gomez Garrido J."/>
        </authorList>
    </citation>
    <scope>NUCLEOTIDE SEQUENCE</scope>
    <source>
        <strain evidence="3">A484AB</strain>
    </source>
</reference>
<dbReference type="PANTHER" id="PTHR46599">
    <property type="entry name" value="PIGGYBAC TRANSPOSABLE ELEMENT-DERIVED PROTEIN 4"/>
    <property type="match status" value="1"/>
</dbReference>
<proteinExistence type="predicted"/>
<comment type="caution">
    <text evidence="3">The sequence shown here is derived from an EMBL/GenBank/DDBJ whole genome shotgun (WGS) entry which is preliminary data.</text>
</comment>
<dbReference type="AlphaFoldDB" id="A0A7D9I546"/>
<evidence type="ECO:0000313" key="3">
    <source>
        <dbReference type="EMBL" id="CAB3997372.1"/>
    </source>
</evidence>
<protein>
    <submittedName>
        <fullName evidence="3">Uncharacterized protein</fullName>
    </submittedName>
</protein>
<dbReference type="InterPro" id="IPR029526">
    <property type="entry name" value="PGBD"/>
</dbReference>
<feature type="domain" description="PiggyBac transposable element-derived protein" evidence="2">
    <location>
        <begin position="1"/>
        <end position="40"/>
    </location>
</feature>
<organism evidence="3 4">
    <name type="scientific">Paramuricea clavata</name>
    <name type="common">Red gorgonian</name>
    <name type="synonym">Violescent sea-whip</name>
    <dbReference type="NCBI Taxonomy" id="317549"/>
    <lineage>
        <taxon>Eukaryota</taxon>
        <taxon>Metazoa</taxon>
        <taxon>Cnidaria</taxon>
        <taxon>Anthozoa</taxon>
        <taxon>Octocorallia</taxon>
        <taxon>Malacalcyonacea</taxon>
        <taxon>Plexauridae</taxon>
        <taxon>Paramuricea</taxon>
    </lineage>
</organism>
<gene>
    <name evidence="3" type="ORF">PACLA_8A038278</name>
</gene>
<dbReference type="PANTHER" id="PTHR46599:SF3">
    <property type="entry name" value="PIGGYBAC TRANSPOSABLE ELEMENT-DERIVED PROTEIN 4"/>
    <property type="match status" value="1"/>
</dbReference>
<keyword evidence="4" id="KW-1185">Reference proteome</keyword>
<evidence type="ECO:0000259" key="1">
    <source>
        <dbReference type="Pfam" id="PF13842"/>
    </source>
</evidence>
<dbReference type="InterPro" id="IPR032718">
    <property type="entry name" value="PGBD4_Znf_C"/>
</dbReference>
<name>A0A7D9I546_PARCT</name>
<dbReference type="OrthoDB" id="5980543at2759"/>
<sequence>MGGVDRNDQMKSYYAIKFRSRKWWHRVFFELLDRCVVNGHILELESPNHEPRTLKEFRVELAKKLIGDYTSRKRPGRPSMELTARLTERHFPSHLPTNEKGKVKERRCHVCSTKDQPRKTSYWCADCGVGLCAAPCFRIHHTHQ</sequence>
<dbReference type="Pfam" id="PF13843">
    <property type="entry name" value="DDE_Tnp_1_7"/>
    <property type="match status" value="1"/>
</dbReference>
<accession>A0A7D9I546</accession>
<feature type="domain" description="PiggyBac transposable element-derived protein 4 C-terminal zinc-finger" evidence="1">
    <location>
        <begin position="94"/>
        <end position="141"/>
    </location>
</feature>
<evidence type="ECO:0000313" key="4">
    <source>
        <dbReference type="Proteomes" id="UP001152795"/>
    </source>
</evidence>